<name>A0A9N9Q1Z4_9HELO</name>
<keyword evidence="2" id="KW-1185">Reference proteome</keyword>
<gene>
    <name evidence="1" type="ORF">HYFRA_00005311</name>
</gene>
<dbReference type="EMBL" id="CAJVRL010000127">
    <property type="protein sequence ID" value="CAG8962257.1"/>
    <property type="molecule type" value="Genomic_DNA"/>
</dbReference>
<evidence type="ECO:0000313" key="1">
    <source>
        <dbReference type="EMBL" id="CAG8962257.1"/>
    </source>
</evidence>
<sequence length="132" mass="14759">MALWLYGSLASWSHSFMATWLHGYMATWLHGYMATWLHGYMATWLHDFTCEAKAKIGWKGTTIAITFPGVTSLRPQAPPKVPSPIPVPFATSPRENPPFRSWWLPGRRLQMAIGLSIPVVCLLGPRHGAMLA</sequence>
<evidence type="ECO:0000313" key="2">
    <source>
        <dbReference type="Proteomes" id="UP000696280"/>
    </source>
</evidence>
<proteinExistence type="predicted"/>
<protein>
    <submittedName>
        <fullName evidence="1">Uncharacterized protein</fullName>
    </submittedName>
</protein>
<reference evidence="1" key="1">
    <citation type="submission" date="2021-07" db="EMBL/GenBank/DDBJ databases">
        <authorList>
            <person name="Durling M."/>
        </authorList>
    </citation>
    <scope>NUCLEOTIDE SEQUENCE</scope>
</reference>
<comment type="caution">
    <text evidence="1">The sequence shown here is derived from an EMBL/GenBank/DDBJ whole genome shotgun (WGS) entry which is preliminary data.</text>
</comment>
<dbReference type="OrthoDB" id="10069898at2759"/>
<dbReference type="AlphaFoldDB" id="A0A9N9Q1Z4"/>
<dbReference type="Proteomes" id="UP000696280">
    <property type="component" value="Unassembled WGS sequence"/>
</dbReference>
<accession>A0A9N9Q1Z4</accession>
<organism evidence="1 2">
    <name type="scientific">Hymenoscyphus fraxineus</name>
    <dbReference type="NCBI Taxonomy" id="746836"/>
    <lineage>
        <taxon>Eukaryota</taxon>
        <taxon>Fungi</taxon>
        <taxon>Dikarya</taxon>
        <taxon>Ascomycota</taxon>
        <taxon>Pezizomycotina</taxon>
        <taxon>Leotiomycetes</taxon>
        <taxon>Helotiales</taxon>
        <taxon>Helotiaceae</taxon>
        <taxon>Hymenoscyphus</taxon>
    </lineage>
</organism>